<dbReference type="Gene3D" id="3.40.630.30">
    <property type="match status" value="1"/>
</dbReference>
<evidence type="ECO:0000259" key="3">
    <source>
        <dbReference type="PROSITE" id="PS51186"/>
    </source>
</evidence>
<accession>A0A660C7R8</accession>
<dbReference type="RefSeq" id="WP_030530612.1">
    <property type="nucleotide sequence ID" value="NZ_JOIJ01000002.1"/>
</dbReference>
<comment type="caution">
    <text evidence="4">The sequence shown here is derived from an EMBL/GenBank/DDBJ whole genome shotgun (WGS) entry which is preliminary data.</text>
</comment>
<reference evidence="4 5" key="1">
    <citation type="submission" date="2019-07" db="EMBL/GenBank/DDBJ databases">
        <title>R&amp;d 2014.</title>
        <authorList>
            <person name="Klenk H.-P."/>
        </authorList>
    </citation>
    <scope>NUCLEOTIDE SEQUENCE [LARGE SCALE GENOMIC DNA]</scope>
    <source>
        <strain evidence="4 5">DSM 43194</strain>
    </source>
</reference>
<sequence>MTDATVRIATADDASTIAAIQVRTWRAAYAEALGRATVDALDEEALAAEWATAVTHPGSTVLVALEGATVVGFCAAGPAPRDDVAAADDSLPADADTVALVSTVLVEPRWGRRGHGGRLFGTAATALRADGHTRGITWTAQSDSASLSFFRSVGWNPDGTVRTLDTGERTVRELRLTGGLDVRFTDADD</sequence>
<dbReference type="OrthoDB" id="5243635at2"/>
<keyword evidence="5" id="KW-1185">Reference proteome</keyword>
<evidence type="ECO:0000313" key="4">
    <source>
        <dbReference type="EMBL" id="TWH19568.1"/>
    </source>
</evidence>
<dbReference type="SUPFAM" id="SSF55729">
    <property type="entry name" value="Acyl-CoA N-acyltransferases (Nat)"/>
    <property type="match status" value="1"/>
</dbReference>
<dbReference type="InterPro" id="IPR050832">
    <property type="entry name" value="Bact_Acetyltransf"/>
</dbReference>
<organism evidence="4 5">
    <name type="scientific">Prauserella rugosa</name>
    <dbReference type="NCBI Taxonomy" id="43354"/>
    <lineage>
        <taxon>Bacteria</taxon>
        <taxon>Bacillati</taxon>
        <taxon>Actinomycetota</taxon>
        <taxon>Actinomycetes</taxon>
        <taxon>Pseudonocardiales</taxon>
        <taxon>Pseudonocardiaceae</taxon>
        <taxon>Prauserella</taxon>
    </lineage>
</organism>
<evidence type="ECO:0000256" key="1">
    <source>
        <dbReference type="ARBA" id="ARBA00022679"/>
    </source>
</evidence>
<dbReference type="InterPro" id="IPR016181">
    <property type="entry name" value="Acyl_CoA_acyltransferase"/>
</dbReference>
<proteinExistence type="predicted"/>
<protein>
    <submittedName>
        <fullName evidence="4">L-amino acid N-acyltransferase YncA</fullName>
    </submittedName>
</protein>
<dbReference type="GO" id="GO:0016747">
    <property type="term" value="F:acyltransferase activity, transferring groups other than amino-acyl groups"/>
    <property type="evidence" value="ECO:0007669"/>
    <property type="project" value="InterPro"/>
</dbReference>
<dbReference type="Pfam" id="PF00583">
    <property type="entry name" value="Acetyltransf_1"/>
    <property type="match status" value="1"/>
</dbReference>
<keyword evidence="2 4" id="KW-0012">Acyltransferase</keyword>
<dbReference type="InterPro" id="IPR000182">
    <property type="entry name" value="GNAT_dom"/>
</dbReference>
<dbReference type="EMBL" id="VLJV01000001">
    <property type="protein sequence ID" value="TWH19568.1"/>
    <property type="molecule type" value="Genomic_DNA"/>
</dbReference>
<keyword evidence="1 4" id="KW-0808">Transferase</keyword>
<name>A0A660C7R8_9PSEU</name>
<dbReference type="Proteomes" id="UP000317303">
    <property type="component" value="Unassembled WGS sequence"/>
</dbReference>
<evidence type="ECO:0000313" key="5">
    <source>
        <dbReference type="Proteomes" id="UP000317303"/>
    </source>
</evidence>
<gene>
    <name evidence="4" type="ORF">JD82_01395</name>
</gene>
<dbReference type="PANTHER" id="PTHR43877">
    <property type="entry name" value="AMINOALKYLPHOSPHONATE N-ACETYLTRANSFERASE-RELATED-RELATED"/>
    <property type="match status" value="1"/>
</dbReference>
<dbReference type="PROSITE" id="PS51186">
    <property type="entry name" value="GNAT"/>
    <property type="match status" value="1"/>
</dbReference>
<dbReference type="AlphaFoldDB" id="A0A660C7R8"/>
<feature type="domain" description="N-acetyltransferase" evidence="3">
    <location>
        <begin position="4"/>
        <end position="177"/>
    </location>
</feature>
<evidence type="ECO:0000256" key="2">
    <source>
        <dbReference type="ARBA" id="ARBA00023315"/>
    </source>
</evidence>